<evidence type="ECO:0000256" key="2">
    <source>
        <dbReference type="ARBA" id="ARBA00022723"/>
    </source>
</evidence>
<dbReference type="InterPro" id="IPR001199">
    <property type="entry name" value="Cyt_B5-like_heme/steroid-bd"/>
</dbReference>
<comment type="similarity">
    <text evidence="4">Belongs to the cytochrome b5 family.</text>
</comment>
<evidence type="ECO:0000313" key="6">
    <source>
        <dbReference type="EMBL" id="CAD8997835.1"/>
    </source>
</evidence>
<name>A0A6U7U7E4_9EUGL</name>
<dbReference type="GO" id="GO:0020037">
    <property type="term" value="F:heme binding"/>
    <property type="evidence" value="ECO:0007669"/>
    <property type="project" value="TreeGrafter"/>
</dbReference>
<dbReference type="EMBL" id="HBGA01023431">
    <property type="protein sequence ID" value="CAD8997837.1"/>
    <property type="molecule type" value="Transcribed_RNA"/>
</dbReference>
<evidence type="ECO:0000313" key="7">
    <source>
        <dbReference type="EMBL" id="CAD8997837.1"/>
    </source>
</evidence>
<organism evidence="6">
    <name type="scientific">Eutreptiella gymnastica</name>
    <dbReference type="NCBI Taxonomy" id="73025"/>
    <lineage>
        <taxon>Eukaryota</taxon>
        <taxon>Discoba</taxon>
        <taxon>Euglenozoa</taxon>
        <taxon>Euglenida</taxon>
        <taxon>Spirocuta</taxon>
        <taxon>Euglenophyceae</taxon>
        <taxon>Eutreptiales</taxon>
        <taxon>Eutreptiaceae</taxon>
        <taxon>Eutreptiella</taxon>
    </lineage>
</organism>
<dbReference type="Gene3D" id="3.10.120.10">
    <property type="entry name" value="Cytochrome b5-like heme/steroid binding domain"/>
    <property type="match status" value="1"/>
</dbReference>
<dbReference type="EMBL" id="HBGA01023426">
    <property type="protein sequence ID" value="CAD8997835.1"/>
    <property type="molecule type" value="Transcribed_RNA"/>
</dbReference>
<dbReference type="InterPro" id="IPR050668">
    <property type="entry name" value="Cytochrome_b5"/>
</dbReference>
<dbReference type="AlphaFoldDB" id="A0A6U7U7E4"/>
<feature type="domain" description="Cytochrome b5 heme-binding" evidence="5">
    <location>
        <begin position="36"/>
        <end position="120"/>
    </location>
</feature>
<dbReference type="GO" id="GO:0016020">
    <property type="term" value="C:membrane"/>
    <property type="evidence" value="ECO:0007669"/>
    <property type="project" value="TreeGrafter"/>
</dbReference>
<keyword evidence="1" id="KW-0349">Heme</keyword>
<keyword evidence="3" id="KW-0408">Iron</keyword>
<dbReference type="Pfam" id="PF00173">
    <property type="entry name" value="Cyt-b5"/>
    <property type="match status" value="1"/>
</dbReference>
<evidence type="ECO:0000256" key="1">
    <source>
        <dbReference type="ARBA" id="ARBA00022617"/>
    </source>
</evidence>
<keyword evidence="2" id="KW-0479">Metal-binding</keyword>
<dbReference type="SMART" id="SM01117">
    <property type="entry name" value="Cyt-b5"/>
    <property type="match status" value="1"/>
</dbReference>
<evidence type="ECO:0000256" key="3">
    <source>
        <dbReference type="ARBA" id="ARBA00023004"/>
    </source>
</evidence>
<gene>
    <name evidence="6" type="ORF">EGYM00392_LOCUS8904</name>
    <name evidence="7" type="ORF">EGYM00392_LOCUS8906</name>
</gene>
<dbReference type="PROSITE" id="PS50255">
    <property type="entry name" value="CYTOCHROME_B5_2"/>
    <property type="match status" value="1"/>
</dbReference>
<evidence type="ECO:0000256" key="4">
    <source>
        <dbReference type="ARBA" id="ARBA00038168"/>
    </source>
</evidence>
<dbReference type="PANTHER" id="PTHR19359">
    <property type="entry name" value="CYTOCHROME B5"/>
    <property type="match status" value="1"/>
</dbReference>
<dbReference type="InterPro" id="IPR036400">
    <property type="entry name" value="Cyt_B5-like_heme/steroid_sf"/>
</dbReference>
<dbReference type="GO" id="GO:0046872">
    <property type="term" value="F:metal ion binding"/>
    <property type="evidence" value="ECO:0007669"/>
    <property type="project" value="UniProtKB-KW"/>
</dbReference>
<accession>A0A6U7U7E4</accession>
<sequence length="132" mass="15292">MFTPMFAHGEEVKHSYVPDGRRVLQLPDFKPARAGAQRFTPEEVRKHNTQESAWIVIHNKVYDITNFLKHHPGYDLGGKVSTLLAIKRCLGTDCTEEFCEIHRQSNAWNMLKDYYIGDLLESVQNASFNRRL</sequence>
<dbReference type="SUPFAM" id="SSF55856">
    <property type="entry name" value="Cytochrome b5-like heme/steroid binding domain"/>
    <property type="match status" value="1"/>
</dbReference>
<proteinExistence type="inferred from homology"/>
<protein>
    <recommendedName>
        <fullName evidence="5">Cytochrome b5 heme-binding domain-containing protein</fullName>
    </recommendedName>
</protein>
<reference evidence="6" key="1">
    <citation type="submission" date="2021-01" db="EMBL/GenBank/DDBJ databases">
        <authorList>
            <person name="Corre E."/>
            <person name="Pelletier E."/>
            <person name="Niang G."/>
            <person name="Scheremetjew M."/>
            <person name="Finn R."/>
            <person name="Kale V."/>
            <person name="Holt S."/>
            <person name="Cochrane G."/>
            <person name="Meng A."/>
            <person name="Brown T."/>
            <person name="Cohen L."/>
        </authorList>
    </citation>
    <scope>NUCLEOTIDE SEQUENCE</scope>
    <source>
        <strain evidence="6">NIES-381</strain>
    </source>
</reference>
<evidence type="ECO:0000259" key="5">
    <source>
        <dbReference type="PROSITE" id="PS50255"/>
    </source>
</evidence>